<dbReference type="Proteomes" id="UP001607302">
    <property type="component" value="Unassembled WGS sequence"/>
</dbReference>
<proteinExistence type="predicted"/>
<name>A0ABD2A0P9_VESSQ</name>
<organism evidence="1 2">
    <name type="scientific">Vespula squamosa</name>
    <name type="common">Southern yellow jacket</name>
    <name type="synonym">Wasp</name>
    <dbReference type="NCBI Taxonomy" id="30214"/>
    <lineage>
        <taxon>Eukaryota</taxon>
        <taxon>Metazoa</taxon>
        <taxon>Ecdysozoa</taxon>
        <taxon>Arthropoda</taxon>
        <taxon>Hexapoda</taxon>
        <taxon>Insecta</taxon>
        <taxon>Pterygota</taxon>
        <taxon>Neoptera</taxon>
        <taxon>Endopterygota</taxon>
        <taxon>Hymenoptera</taxon>
        <taxon>Apocrita</taxon>
        <taxon>Aculeata</taxon>
        <taxon>Vespoidea</taxon>
        <taxon>Vespidae</taxon>
        <taxon>Vespinae</taxon>
        <taxon>Vespula</taxon>
    </lineage>
</organism>
<evidence type="ECO:0000313" key="2">
    <source>
        <dbReference type="Proteomes" id="UP001607302"/>
    </source>
</evidence>
<evidence type="ECO:0000313" key="1">
    <source>
        <dbReference type="EMBL" id="KAL2714188.1"/>
    </source>
</evidence>
<protein>
    <submittedName>
        <fullName evidence="1">Uncharacterized protein</fullName>
    </submittedName>
</protein>
<keyword evidence="2" id="KW-1185">Reference proteome</keyword>
<gene>
    <name evidence="1" type="ORF">V1478_016745</name>
</gene>
<reference evidence="1 2" key="1">
    <citation type="journal article" date="2024" name="Ann. Entomol. Soc. Am.">
        <title>Genomic analyses of the southern and eastern yellowjacket wasps (Hymenoptera: Vespidae) reveal evolutionary signatures of social life.</title>
        <authorList>
            <person name="Catto M.A."/>
            <person name="Caine P.B."/>
            <person name="Orr S.E."/>
            <person name="Hunt B.G."/>
            <person name="Goodisman M.A.D."/>
        </authorList>
    </citation>
    <scope>NUCLEOTIDE SEQUENCE [LARGE SCALE GENOMIC DNA]</scope>
    <source>
        <strain evidence="1">233</strain>
        <tissue evidence="1">Head and thorax</tissue>
    </source>
</reference>
<dbReference type="AlphaFoldDB" id="A0ABD2A0P9"/>
<accession>A0ABD2A0P9</accession>
<sequence>MRILHSRSSAARDDNKVGPLYDFVDFSLSFVLTFDECTSQLTRDAFFGSDNGGGAQVECSTIHFFDFLCNLFYFYANFALAAFGCARRQQSRTFVRLCRFLTQFCFDFRRVHIAAPTGCVFWKILHSRSSAARDDNKVGPLYDFVDFSLSFALTFDECTSQLPRNAFFGSDNGGGTQVECSTIHFFDFLCNLFYFYANFALAAFGCARRQQSRTFVRLCRFLTQFCFDFRRVHIAAPTGCVFWKILHSRSSAARDDNKVGPLYDFVDFSLSFALTFDECTSQLPRNAFFGSDNGGGTQNFALAVFGCARRQQSRTFVRLCRFLTQFCFDFRRVHIAAHSGCVFWK</sequence>
<dbReference type="EMBL" id="JAUDFV010000157">
    <property type="protein sequence ID" value="KAL2714188.1"/>
    <property type="molecule type" value="Genomic_DNA"/>
</dbReference>
<comment type="caution">
    <text evidence="1">The sequence shown here is derived from an EMBL/GenBank/DDBJ whole genome shotgun (WGS) entry which is preliminary data.</text>
</comment>